<gene>
    <name evidence="5" type="ORF">FE374_01705</name>
</gene>
<dbReference type="Pfam" id="PF12802">
    <property type="entry name" value="MarR_2"/>
    <property type="match status" value="1"/>
</dbReference>
<dbReference type="Proteomes" id="UP000314616">
    <property type="component" value="Chromosome"/>
</dbReference>
<dbReference type="PANTHER" id="PTHR33164:SF57">
    <property type="entry name" value="MARR-FAMILY TRANSCRIPTIONAL REGULATOR"/>
    <property type="match status" value="1"/>
</dbReference>
<name>A0A5B8BYU1_9MICO</name>
<evidence type="ECO:0000313" key="5">
    <source>
        <dbReference type="EMBL" id="QDC23514.1"/>
    </source>
</evidence>
<dbReference type="KEGG" id="gyu:FE374_01705"/>
<evidence type="ECO:0000256" key="3">
    <source>
        <dbReference type="ARBA" id="ARBA00023163"/>
    </source>
</evidence>
<dbReference type="PANTHER" id="PTHR33164">
    <property type="entry name" value="TRANSCRIPTIONAL REGULATOR, MARR FAMILY"/>
    <property type="match status" value="1"/>
</dbReference>
<dbReference type="PROSITE" id="PS50995">
    <property type="entry name" value="HTH_MARR_2"/>
    <property type="match status" value="1"/>
</dbReference>
<evidence type="ECO:0000259" key="4">
    <source>
        <dbReference type="PROSITE" id="PS50995"/>
    </source>
</evidence>
<dbReference type="InterPro" id="IPR001845">
    <property type="entry name" value="HTH_ArsR_DNA-bd_dom"/>
</dbReference>
<dbReference type="OrthoDB" id="9154853at2"/>
<accession>A0A5B8BYU1</accession>
<dbReference type="SMART" id="SM00347">
    <property type="entry name" value="HTH_MARR"/>
    <property type="match status" value="1"/>
</dbReference>
<dbReference type="CDD" id="cd00090">
    <property type="entry name" value="HTH_ARSR"/>
    <property type="match status" value="1"/>
</dbReference>
<protein>
    <submittedName>
        <fullName evidence="5">Winged helix-turn-helix transcriptional regulator</fullName>
    </submittedName>
</protein>
<feature type="domain" description="HTH marR-type" evidence="4">
    <location>
        <begin position="23"/>
        <end position="155"/>
    </location>
</feature>
<organism evidence="5 6">
    <name type="scientific">Georgenia yuyongxinii</name>
    <dbReference type="NCBI Taxonomy" id="2589797"/>
    <lineage>
        <taxon>Bacteria</taxon>
        <taxon>Bacillati</taxon>
        <taxon>Actinomycetota</taxon>
        <taxon>Actinomycetes</taxon>
        <taxon>Micrococcales</taxon>
        <taxon>Bogoriellaceae</taxon>
        <taxon>Georgenia</taxon>
    </lineage>
</organism>
<dbReference type="InterPro" id="IPR036388">
    <property type="entry name" value="WH-like_DNA-bd_sf"/>
</dbReference>
<dbReference type="GO" id="GO:0003700">
    <property type="term" value="F:DNA-binding transcription factor activity"/>
    <property type="evidence" value="ECO:0007669"/>
    <property type="project" value="InterPro"/>
</dbReference>
<evidence type="ECO:0000313" key="6">
    <source>
        <dbReference type="Proteomes" id="UP000314616"/>
    </source>
</evidence>
<dbReference type="InterPro" id="IPR023187">
    <property type="entry name" value="Tscrpt_reg_MarR-type_CS"/>
</dbReference>
<keyword evidence="3" id="KW-0804">Transcription</keyword>
<dbReference type="InterPro" id="IPR039422">
    <property type="entry name" value="MarR/SlyA-like"/>
</dbReference>
<sequence length="178" mass="19420">MHAACRCSLFVVPESPESMRLAAERVLDRMALLNRRSRAFAATVAQRSGLQPAQVQLLFALYRASECRVAALAEQQLVDPSVASRQIASLEKAGLIARRSDPEDGRATLVSLTEAGLDRLRALRRLHVTAAADAVADWPLEHVDRLAADLEVLIGGIEHAHSNFAGLEPDNEQQEQHA</sequence>
<dbReference type="EMBL" id="CP040915">
    <property type="protein sequence ID" value="QDC23514.1"/>
    <property type="molecule type" value="Genomic_DNA"/>
</dbReference>
<dbReference type="PROSITE" id="PS01117">
    <property type="entry name" value="HTH_MARR_1"/>
    <property type="match status" value="1"/>
</dbReference>
<evidence type="ECO:0000256" key="1">
    <source>
        <dbReference type="ARBA" id="ARBA00023015"/>
    </source>
</evidence>
<reference evidence="5 6" key="1">
    <citation type="submission" date="2019-05" db="EMBL/GenBank/DDBJ databases">
        <title>Georgenia *** sp. nov., and Georgenia *** sp. nov., isolated from the intestinal contents of plateau pika (Ochotona curzoniae) in the Qinghai-Tibet plateau of China.</title>
        <authorList>
            <person name="Tian Z."/>
        </authorList>
    </citation>
    <scope>NUCLEOTIDE SEQUENCE [LARGE SCALE GENOMIC DNA]</scope>
    <source>
        <strain evidence="5 6">Z443</strain>
    </source>
</reference>
<dbReference type="InterPro" id="IPR000835">
    <property type="entry name" value="HTH_MarR-typ"/>
</dbReference>
<dbReference type="SUPFAM" id="SSF46785">
    <property type="entry name" value="Winged helix' DNA-binding domain"/>
    <property type="match status" value="1"/>
</dbReference>
<dbReference type="InterPro" id="IPR036390">
    <property type="entry name" value="WH_DNA-bd_sf"/>
</dbReference>
<dbReference type="InterPro" id="IPR011991">
    <property type="entry name" value="ArsR-like_HTH"/>
</dbReference>
<proteinExistence type="predicted"/>
<dbReference type="Gene3D" id="1.10.10.10">
    <property type="entry name" value="Winged helix-like DNA-binding domain superfamily/Winged helix DNA-binding domain"/>
    <property type="match status" value="1"/>
</dbReference>
<evidence type="ECO:0000256" key="2">
    <source>
        <dbReference type="ARBA" id="ARBA00023125"/>
    </source>
</evidence>
<dbReference type="GO" id="GO:0003677">
    <property type="term" value="F:DNA binding"/>
    <property type="evidence" value="ECO:0007669"/>
    <property type="project" value="UniProtKB-KW"/>
</dbReference>
<keyword evidence="2" id="KW-0238">DNA-binding</keyword>
<dbReference type="AlphaFoldDB" id="A0A5B8BYU1"/>
<keyword evidence="1" id="KW-0805">Transcription regulation</keyword>
<dbReference type="SMART" id="SM00418">
    <property type="entry name" value="HTH_ARSR"/>
    <property type="match status" value="1"/>
</dbReference>
<dbReference type="GO" id="GO:0006950">
    <property type="term" value="P:response to stress"/>
    <property type="evidence" value="ECO:0007669"/>
    <property type="project" value="TreeGrafter"/>
</dbReference>